<feature type="transmembrane region" description="Helical" evidence="1">
    <location>
        <begin position="149"/>
        <end position="170"/>
    </location>
</feature>
<name>A7ZG17_CAMC1</name>
<dbReference type="STRING" id="360104.CCC13826_0343"/>
<evidence type="ECO:0000256" key="1">
    <source>
        <dbReference type="SAM" id="Phobius"/>
    </source>
</evidence>
<keyword evidence="1" id="KW-0812">Transmembrane</keyword>
<feature type="transmembrane region" description="Helical" evidence="1">
    <location>
        <begin position="337"/>
        <end position="353"/>
    </location>
</feature>
<evidence type="ECO:0000313" key="3">
    <source>
        <dbReference type="Proteomes" id="UP000001121"/>
    </source>
</evidence>
<feature type="transmembrane region" description="Helical" evidence="1">
    <location>
        <begin position="311"/>
        <end position="330"/>
    </location>
</feature>
<feature type="transmembrane region" description="Helical" evidence="1">
    <location>
        <begin position="281"/>
        <end position="299"/>
    </location>
</feature>
<dbReference type="AlphaFoldDB" id="A7ZG17"/>
<dbReference type="Proteomes" id="UP000001121">
    <property type="component" value="Chromosome"/>
</dbReference>
<feature type="transmembrane region" description="Helical" evidence="1">
    <location>
        <begin position="182"/>
        <end position="199"/>
    </location>
</feature>
<keyword evidence="1" id="KW-1133">Transmembrane helix</keyword>
<dbReference type="eggNOG" id="ENOG503432Z">
    <property type="taxonomic scope" value="Bacteria"/>
</dbReference>
<reference evidence="3" key="1">
    <citation type="submission" date="2007-10" db="EMBL/GenBank/DDBJ databases">
        <title>Genome sequence of Campylobacter concisus 13826 isolated from human feces.</title>
        <authorList>
            <person name="Fouts D.E."/>
            <person name="Mongodin E.F."/>
            <person name="Puiu D."/>
            <person name="Sebastian Y."/>
            <person name="Miller W.G."/>
            <person name="Mandrell R.E."/>
            <person name="On S."/>
            <person name="Nelson K.E."/>
        </authorList>
    </citation>
    <scope>NUCLEOTIDE SEQUENCE [LARGE SCALE GENOMIC DNA]</scope>
    <source>
        <strain evidence="3">13826</strain>
    </source>
</reference>
<dbReference type="KEGG" id="cco:CCC13826_0343"/>
<accession>A7ZG17</accession>
<feature type="transmembrane region" description="Helical" evidence="1">
    <location>
        <begin position="111"/>
        <end position="128"/>
    </location>
</feature>
<gene>
    <name evidence="2" type="ORF">CCC13826_0343</name>
</gene>
<sequence length="548" mass="62887">MQISKPSLFSHAVWLNFILKRTTLQIPTELKTAFADKKILLLTILAFSLATIFLNPSQIVDEYRGFWLLEPLLLVAIYLNKRQILLPLYFLIFGASLYFFGLKLSGHASDLVALYLIAFVLLFSLNFAKDNEKFISQSLTRLLNLLISFALFHLFFLGIVAVCAGLNYLFGLELLTSHRTQRLYLTLASFGLPCLFIFFESKFSEYRLLNFIKIVINFILNPLLIIYVVLLNLYCIYRLVLLELPRGGVAYIVLACLIAGFVLRGLNLLIKSQIYDQIFKLLPLFIILPSVLLWWGVIYRVGEYGLSEPRIYLIACVIFANLSYFVMIFLRDFPYKFLAFFMVFGIFFTHFVLDTKLLVLNSQKELLLRELRALNLLDSSGLLSGDVSKIGEEKLYFLQDKFDFLVENGDKFALENKKFIVGLEAAEQKNWQIFSIDFSGTAINVKDATIKTPITSSTNGDELVIRLDHESISIDMQKHLEKALASLNLKPDGDFGAEVFERLKEQLLLFEVGKRAFVLRSMEIVQENGVYKFYDASVLFYMEDAQLK</sequence>
<evidence type="ECO:0000313" key="2">
    <source>
        <dbReference type="EMBL" id="EAT97662.1"/>
    </source>
</evidence>
<dbReference type="EMBL" id="CP000792">
    <property type="protein sequence ID" value="EAT97662.1"/>
    <property type="molecule type" value="Genomic_DNA"/>
</dbReference>
<feature type="transmembrane region" description="Helical" evidence="1">
    <location>
        <begin position="86"/>
        <end position="105"/>
    </location>
</feature>
<dbReference type="HOGENOM" id="CLU_032629_0_0_7"/>
<feature type="transmembrane region" description="Helical" evidence="1">
    <location>
        <begin position="39"/>
        <end position="57"/>
    </location>
</feature>
<protein>
    <submittedName>
        <fullName evidence="2">Hypothetical membrane protein (DUF4153 domain)</fullName>
    </submittedName>
</protein>
<proteinExistence type="predicted"/>
<feature type="transmembrane region" description="Helical" evidence="1">
    <location>
        <begin position="249"/>
        <end position="269"/>
    </location>
</feature>
<organism evidence="2 3">
    <name type="scientific">Campylobacter concisus (strain 13826)</name>
    <dbReference type="NCBI Taxonomy" id="360104"/>
    <lineage>
        <taxon>Bacteria</taxon>
        <taxon>Pseudomonadati</taxon>
        <taxon>Campylobacterota</taxon>
        <taxon>Epsilonproteobacteria</taxon>
        <taxon>Campylobacterales</taxon>
        <taxon>Campylobacteraceae</taxon>
        <taxon>Campylobacter</taxon>
    </lineage>
</organism>
<keyword evidence="1" id="KW-0472">Membrane</keyword>
<feature type="transmembrane region" description="Helical" evidence="1">
    <location>
        <begin position="211"/>
        <end position="237"/>
    </location>
</feature>